<keyword evidence="21" id="KW-1185">Reference proteome</keyword>
<dbReference type="FunFam" id="3.40.630.10:FF:000015">
    <property type="entry name" value="Aminoacyl-histidine dipeptidase PepD"/>
    <property type="match status" value="1"/>
</dbReference>
<dbReference type="GO" id="GO:0046872">
    <property type="term" value="F:metal ion binding"/>
    <property type="evidence" value="ECO:0007669"/>
    <property type="project" value="UniProtKB-KW"/>
</dbReference>
<dbReference type="Pfam" id="PF01546">
    <property type="entry name" value="Peptidase_M20"/>
    <property type="match status" value="1"/>
</dbReference>
<dbReference type="PANTHER" id="PTHR43501">
    <property type="entry name" value="CYTOSOL NON-SPECIFIC DIPEPTIDASE"/>
    <property type="match status" value="1"/>
</dbReference>
<keyword evidence="6" id="KW-0862">Zinc</keyword>
<dbReference type="Gene3D" id="3.40.630.10">
    <property type="entry name" value="Zn peptidases"/>
    <property type="match status" value="2"/>
</dbReference>
<dbReference type="InterPro" id="IPR011650">
    <property type="entry name" value="Peptidase_M20_dimer"/>
</dbReference>
<evidence type="ECO:0000256" key="13">
    <source>
        <dbReference type="ARBA" id="ARBA00061423"/>
    </source>
</evidence>
<organism evidence="20 21">
    <name type="scientific">Cardiobacterium hominis (strain ATCC 15826 / DSM 8339 / NCTC 10426 / 6573)</name>
    <dbReference type="NCBI Taxonomy" id="638300"/>
    <lineage>
        <taxon>Bacteria</taxon>
        <taxon>Pseudomonadati</taxon>
        <taxon>Pseudomonadota</taxon>
        <taxon>Gammaproteobacteria</taxon>
        <taxon>Cardiobacteriales</taxon>
        <taxon>Cardiobacteriaceae</taxon>
        <taxon>Cardiobacterium</taxon>
    </lineage>
</organism>
<evidence type="ECO:0000313" key="21">
    <source>
        <dbReference type="Proteomes" id="UP000004870"/>
    </source>
</evidence>
<dbReference type="PIRSF" id="PIRSF016599">
    <property type="entry name" value="Xaa-His_dipept"/>
    <property type="match status" value="1"/>
</dbReference>
<evidence type="ECO:0000256" key="15">
    <source>
        <dbReference type="ARBA" id="ARBA00075285"/>
    </source>
</evidence>
<dbReference type="PRINTS" id="PR00934">
    <property type="entry name" value="XHISDIPTASE"/>
</dbReference>
<keyword evidence="8" id="KW-0482">Metalloprotease</keyword>
<dbReference type="InterPro" id="IPR002933">
    <property type="entry name" value="Peptidase_M20"/>
</dbReference>
<evidence type="ECO:0000256" key="7">
    <source>
        <dbReference type="ARBA" id="ARBA00022997"/>
    </source>
</evidence>
<evidence type="ECO:0000256" key="14">
    <source>
        <dbReference type="ARBA" id="ARBA00071271"/>
    </source>
</evidence>
<evidence type="ECO:0000256" key="11">
    <source>
        <dbReference type="ARBA" id="ARBA00038976"/>
    </source>
</evidence>
<comment type="catalytic activity">
    <reaction evidence="10">
        <text>Hydrolysis of dipeptides, preferentially hydrophobic dipeptides including prolyl amino acids.</text>
        <dbReference type="EC" id="3.4.13.18"/>
    </reaction>
</comment>
<evidence type="ECO:0000256" key="1">
    <source>
        <dbReference type="ARBA" id="ARBA00001941"/>
    </source>
</evidence>
<accession>C8N6D4</accession>
<dbReference type="GO" id="GO:0006508">
    <property type="term" value="P:proteolysis"/>
    <property type="evidence" value="ECO:0007669"/>
    <property type="project" value="UniProtKB-KW"/>
</dbReference>
<comment type="caution">
    <text evidence="20">The sequence shown here is derived from an EMBL/GenBank/DDBJ whole genome shotgun (WGS) entry which is preliminary data.</text>
</comment>
<dbReference type="EMBL" id="ACKY01000003">
    <property type="protein sequence ID" value="EEV89827.1"/>
    <property type="molecule type" value="Genomic_DNA"/>
</dbReference>
<dbReference type="PANTHER" id="PTHR43501:SF1">
    <property type="entry name" value="CYTOSOL NON-SPECIFIC DIPEPTIDASE"/>
    <property type="match status" value="1"/>
</dbReference>
<evidence type="ECO:0000256" key="12">
    <source>
        <dbReference type="ARBA" id="ARBA00044252"/>
    </source>
</evidence>
<evidence type="ECO:0000256" key="10">
    <source>
        <dbReference type="ARBA" id="ARBA00036421"/>
    </source>
</evidence>
<reference evidence="20 21" key="1">
    <citation type="submission" date="2009-08" db="EMBL/GenBank/DDBJ databases">
        <authorList>
            <person name="Qin X."/>
            <person name="Bachman B."/>
            <person name="Battles P."/>
            <person name="Bell A."/>
            <person name="Bess C."/>
            <person name="Bickham C."/>
            <person name="Chaboub L."/>
            <person name="Chen D."/>
            <person name="Coyle M."/>
            <person name="Deiros D.R."/>
            <person name="Dinh H."/>
            <person name="Forbes L."/>
            <person name="Fowler G."/>
            <person name="Francisco L."/>
            <person name="Fu Q."/>
            <person name="Gubbala S."/>
            <person name="Hale W."/>
            <person name="Han Y."/>
            <person name="Hemphill L."/>
            <person name="Highlander S.K."/>
            <person name="Hirani K."/>
            <person name="Hogues M."/>
            <person name="Jackson L."/>
            <person name="Jakkamsetti A."/>
            <person name="Javaid M."/>
            <person name="Jiang H."/>
            <person name="Korchina V."/>
            <person name="Kovar C."/>
            <person name="Lara F."/>
            <person name="Lee S."/>
            <person name="Mata R."/>
            <person name="Mathew T."/>
            <person name="Moen C."/>
            <person name="Morales K."/>
            <person name="Munidasa M."/>
            <person name="Nazareth L."/>
            <person name="Ngo R."/>
            <person name="Nguyen L."/>
            <person name="Okwuonu G."/>
            <person name="Ongeri F."/>
            <person name="Patil S."/>
            <person name="Petrosino J."/>
            <person name="Pham C."/>
            <person name="Pham P."/>
            <person name="Pu L.-L."/>
            <person name="Puazo M."/>
            <person name="Raj R."/>
            <person name="Reid J."/>
            <person name="Rouhana J."/>
            <person name="Saada N."/>
            <person name="Shang Y."/>
            <person name="Simmons D."/>
            <person name="Thornton R."/>
            <person name="Warren J."/>
            <person name="Weissenberger G."/>
            <person name="Zhang J."/>
            <person name="Zhang L."/>
            <person name="Zhou C."/>
            <person name="Zhu D."/>
            <person name="Muzny D."/>
            <person name="Worley K."/>
            <person name="Gibbs R."/>
        </authorList>
    </citation>
    <scope>NUCLEOTIDE SEQUENCE [LARGE SCALE GENOMIC DNA]</scope>
    <source>
        <strain evidence="21">ATCC 15826 / DSM 8339 / NCTC 10426 / 6573</strain>
    </source>
</reference>
<evidence type="ECO:0000256" key="8">
    <source>
        <dbReference type="ARBA" id="ARBA00023049"/>
    </source>
</evidence>
<dbReference type="NCBIfam" id="TIGR01893">
    <property type="entry name" value="aa-his-dipept"/>
    <property type="match status" value="1"/>
</dbReference>
<comment type="similarity">
    <text evidence="13">Belongs to the peptidase M20C family.</text>
</comment>
<keyword evidence="3" id="KW-0645">Protease</keyword>
<dbReference type="InterPro" id="IPR001160">
    <property type="entry name" value="Peptidase_M20C"/>
</dbReference>
<evidence type="ECO:0000256" key="6">
    <source>
        <dbReference type="ARBA" id="ARBA00022833"/>
    </source>
</evidence>
<dbReference type="GO" id="GO:0070573">
    <property type="term" value="F:metallodipeptidase activity"/>
    <property type="evidence" value="ECO:0007669"/>
    <property type="project" value="TreeGrafter"/>
</dbReference>
<evidence type="ECO:0000256" key="2">
    <source>
        <dbReference type="ARBA" id="ARBA00001947"/>
    </source>
</evidence>
<keyword evidence="5" id="KW-0378">Hydrolase</keyword>
<evidence type="ECO:0000313" key="20">
    <source>
        <dbReference type="EMBL" id="EEV89827.1"/>
    </source>
</evidence>
<evidence type="ECO:0000256" key="9">
    <source>
        <dbReference type="ARBA" id="ARBA00023285"/>
    </source>
</evidence>
<proteinExistence type="inferred from homology"/>
<dbReference type="STRING" id="2718.CHUV0807_1302"/>
<keyword evidence="9" id="KW-0170">Cobalt</keyword>
<keyword evidence="7" id="KW-0224">Dipeptidase</keyword>
<sequence length="482" mass="52043">MSIQELAPRGVWQYFYQITQIPRPSHQEEKIQQYILDEAARLGLPAERDARGNIRVCKAGSAGRENEPGVILQAHLDMVAQKNSDTVHDFSKDPIRTVVKGDWVHADGTTLGADNGIGVAMILAVLADPNLSHPPLEGLFTASEEVGLEGALAVQPGWLQGDILLNLDYEEEGELCIGCAGAVNGDYTLPLQYEALDGQGYQLRVRGLKGGHSGVEIHLQRGNAIKILARALQTLHEDKDYALKLAGITAGDLRNAIPREADAVVALSGSQLAAAQQTLHELTAQIRAELPAEDQGLQISLEPGEAISRVLDGQSAARVIAVLRNLHNGVDRMSVDIPGLVETSNNVAVVRTDDTLRVRCMLRSSVDSARDDLAARMEALLNLAGGSAAYTGAYSGWKPQPHAELVEKLAALGEKIYGKMPPVKAIHAGLECGILYTHYPHWQMASFGPTIVSPHSPDEKVNIASVARSYQWLTDYLQGKIL</sequence>
<evidence type="ECO:0000256" key="18">
    <source>
        <dbReference type="ARBA" id="ARBA00078074"/>
    </source>
</evidence>
<dbReference type="SUPFAM" id="SSF53187">
    <property type="entry name" value="Zn-dependent exopeptidases"/>
    <property type="match status" value="1"/>
</dbReference>
<evidence type="ECO:0000256" key="3">
    <source>
        <dbReference type="ARBA" id="ARBA00022670"/>
    </source>
</evidence>
<protein>
    <recommendedName>
        <fullName evidence="14">Cytosol non-specific dipeptidase</fullName>
        <ecNumber evidence="11">3.4.13.18</ecNumber>
    </recommendedName>
    <alternativeName>
        <fullName evidence="17">Aminoacyl-histidine dipeptidase</fullName>
    </alternativeName>
    <alternativeName>
        <fullName evidence="16">Beta-alanyl-histidine dipeptidase</fullName>
    </alternativeName>
    <alternativeName>
        <fullName evidence="15">Carnosinase</fullName>
    </alternativeName>
    <alternativeName>
        <fullName evidence="12">Peptidase D</fullName>
    </alternativeName>
    <alternativeName>
        <fullName evidence="18">Xaa-His dipeptidase</fullName>
    </alternativeName>
</protein>
<evidence type="ECO:0000256" key="4">
    <source>
        <dbReference type="ARBA" id="ARBA00022723"/>
    </source>
</evidence>
<gene>
    <name evidence="20" type="primary">pepD</name>
    <name evidence="20" type="ORF">HMPREF0198_0060</name>
</gene>
<dbReference type="OrthoDB" id="9773892at2"/>
<dbReference type="GeneID" id="84789094"/>
<dbReference type="HOGENOM" id="CLU_028526_0_0_6"/>
<dbReference type="FunFam" id="3.40.630.10:FF:000018">
    <property type="entry name" value="Aminoacyl-histidine dipeptidase PepD"/>
    <property type="match status" value="1"/>
</dbReference>
<dbReference type="RefSeq" id="WP_004138882.1">
    <property type="nucleotide sequence ID" value="NZ_GG694025.1"/>
</dbReference>
<evidence type="ECO:0000256" key="5">
    <source>
        <dbReference type="ARBA" id="ARBA00022801"/>
    </source>
</evidence>
<evidence type="ECO:0000256" key="17">
    <source>
        <dbReference type="ARBA" id="ARBA00077688"/>
    </source>
</evidence>
<dbReference type="AlphaFoldDB" id="C8N6D4"/>
<evidence type="ECO:0000256" key="16">
    <source>
        <dbReference type="ARBA" id="ARBA00076004"/>
    </source>
</evidence>
<dbReference type="EC" id="3.4.13.18" evidence="11"/>
<feature type="domain" description="Peptidase M20 dimerisation" evidence="19">
    <location>
        <begin position="205"/>
        <end position="292"/>
    </location>
</feature>
<dbReference type="Proteomes" id="UP000004870">
    <property type="component" value="Unassembled WGS sequence"/>
</dbReference>
<dbReference type="Pfam" id="PF07687">
    <property type="entry name" value="M20_dimer"/>
    <property type="match status" value="1"/>
</dbReference>
<name>C8N6D4_CARH6</name>
<dbReference type="CDD" id="cd03890">
    <property type="entry name" value="M20_pepD"/>
    <property type="match status" value="1"/>
</dbReference>
<comment type="cofactor">
    <cofactor evidence="2">
        <name>Zn(2+)</name>
        <dbReference type="ChEBI" id="CHEBI:29105"/>
    </cofactor>
</comment>
<comment type="cofactor">
    <cofactor evidence="1">
        <name>Co(2+)</name>
        <dbReference type="ChEBI" id="CHEBI:48828"/>
    </cofactor>
</comment>
<evidence type="ECO:0000259" key="19">
    <source>
        <dbReference type="Pfam" id="PF07687"/>
    </source>
</evidence>
<keyword evidence="4" id="KW-0479">Metal-binding</keyword>
<dbReference type="GO" id="GO:0005829">
    <property type="term" value="C:cytosol"/>
    <property type="evidence" value="ECO:0007669"/>
    <property type="project" value="TreeGrafter"/>
</dbReference>